<keyword evidence="3 6" id="KW-0812">Transmembrane</keyword>
<dbReference type="PANTHER" id="PTHR32196">
    <property type="entry name" value="ABC TRANSPORTER PERMEASE PROTEIN YPHD-RELATED-RELATED"/>
    <property type="match status" value="1"/>
</dbReference>
<keyword evidence="2" id="KW-1003">Cell membrane</keyword>
<evidence type="ECO:0000256" key="5">
    <source>
        <dbReference type="ARBA" id="ARBA00023136"/>
    </source>
</evidence>
<feature type="transmembrane region" description="Helical" evidence="6">
    <location>
        <begin position="126"/>
        <end position="144"/>
    </location>
</feature>
<evidence type="ECO:0000256" key="2">
    <source>
        <dbReference type="ARBA" id="ARBA00022475"/>
    </source>
</evidence>
<dbReference type="RefSeq" id="WP_184312014.1">
    <property type="nucleotide sequence ID" value="NZ_JACHEN010000024.1"/>
</dbReference>
<dbReference type="Proteomes" id="UP000579281">
    <property type="component" value="Unassembled WGS sequence"/>
</dbReference>
<feature type="transmembrane region" description="Helical" evidence="6">
    <location>
        <begin position="302"/>
        <end position="318"/>
    </location>
</feature>
<feature type="transmembrane region" description="Helical" evidence="6">
    <location>
        <begin position="51"/>
        <end position="69"/>
    </location>
</feature>
<evidence type="ECO:0000256" key="3">
    <source>
        <dbReference type="ARBA" id="ARBA00022692"/>
    </source>
</evidence>
<dbReference type="GO" id="GO:0022857">
    <property type="term" value="F:transmembrane transporter activity"/>
    <property type="evidence" value="ECO:0007669"/>
    <property type="project" value="InterPro"/>
</dbReference>
<sequence length="324" mass="34259">MNTGATLKKESISKFKNFYAEYTYLFSFIVLIIIATMVNNKFLTYSNLSTLMLQASIKGIIALGMTLIIISGQIDLSVGSTCALVAGLGVVVLNNTQNAFVMLLFCMVFGTLLGLVNGLLVTKGKIAAFIVTLATMSAYRSIIVQLGQGGPFNVSYELVDKFRMIAAGGILGIPNLALIFIVITAVIAFMMSNTKFGRYVYAVGSNENAAKLTGINVDQIKILCFSVTGFLTGISAFLLSSRLTSITAPNAGASFELDAIAAVAIGGTAMNGGRGKVVGTFLGAIMLQMIEGILIAAKIPPFLTGLVKGIIIILAVLFQSRKEK</sequence>
<accession>A0A841KVQ9</accession>
<dbReference type="PANTHER" id="PTHR32196:SF72">
    <property type="entry name" value="RIBOSE IMPORT PERMEASE PROTEIN RBSC"/>
    <property type="match status" value="1"/>
</dbReference>
<evidence type="ECO:0000313" key="7">
    <source>
        <dbReference type="EMBL" id="MBB6217521.1"/>
    </source>
</evidence>
<evidence type="ECO:0000256" key="1">
    <source>
        <dbReference type="ARBA" id="ARBA00004651"/>
    </source>
</evidence>
<name>A0A841KVQ9_9FIRM</name>
<gene>
    <name evidence="7" type="ORF">HNQ80_003642</name>
</gene>
<feature type="transmembrane region" description="Helical" evidence="6">
    <location>
        <begin position="76"/>
        <end position="93"/>
    </location>
</feature>
<dbReference type="Pfam" id="PF02653">
    <property type="entry name" value="BPD_transp_2"/>
    <property type="match status" value="1"/>
</dbReference>
<protein>
    <submittedName>
        <fullName evidence="7">Ribose transport system permease protein</fullName>
    </submittedName>
</protein>
<feature type="transmembrane region" description="Helical" evidence="6">
    <location>
        <begin position="21"/>
        <end position="39"/>
    </location>
</feature>
<keyword evidence="4 6" id="KW-1133">Transmembrane helix</keyword>
<organism evidence="7 8">
    <name type="scientific">Anaerosolibacter carboniphilus</name>
    <dbReference type="NCBI Taxonomy" id="1417629"/>
    <lineage>
        <taxon>Bacteria</taxon>
        <taxon>Bacillati</taxon>
        <taxon>Bacillota</taxon>
        <taxon>Clostridia</taxon>
        <taxon>Peptostreptococcales</taxon>
        <taxon>Thermotaleaceae</taxon>
        <taxon>Anaerosolibacter</taxon>
    </lineage>
</organism>
<feature type="transmembrane region" description="Helical" evidence="6">
    <location>
        <begin position="99"/>
        <end position="119"/>
    </location>
</feature>
<dbReference type="AlphaFoldDB" id="A0A841KVQ9"/>
<evidence type="ECO:0000256" key="6">
    <source>
        <dbReference type="SAM" id="Phobius"/>
    </source>
</evidence>
<keyword evidence="5 6" id="KW-0472">Membrane</keyword>
<feature type="transmembrane region" description="Helical" evidence="6">
    <location>
        <begin position="164"/>
        <end position="189"/>
    </location>
</feature>
<proteinExistence type="predicted"/>
<comment type="caution">
    <text evidence="7">The sequence shown here is derived from an EMBL/GenBank/DDBJ whole genome shotgun (WGS) entry which is preliminary data.</text>
</comment>
<feature type="transmembrane region" description="Helical" evidence="6">
    <location>
        <begin position="277"/>
        <end position="296"/>
    </location>
</feature>
<evidence type="ECO:0000256" key="4">
    <source>
        <dbReference type="ARBA" id="ARBA00022989"/>
    </source>
</evidence>
<dbReference type="EMBL" id="JACHEN010000024">
    <property type="protein sequence ID" value="MBB6217521.1"/>
    <property type="molecule type" value="Genomic_DNA"/>
</dbReference>
<comment type="subcellular location">
    <subcellularLocation>
        <location evidence="1">Cell membrane</location>
        <topology evidence="1">Multi-pass membrane protein</topology>
    </subcellularLocation>
</comment>
<evidence type="ECO:0000313" key="8">
    <source>
        <dbReference type="Proteomes" id="UP000579281"/>
    </source>
</evidence>
<dbReference type="CDD" id="cd06579">
    <property type="entry name" value="TM_PBP1_transp_AraH_like"/>
    <property type="match status" value="1"/>
</dbReference>
<dbReference type="InterPro" id="IPR001851">
    <property type="entry name" value="ABC_transp_permease"/>
</dbReference>
<reference evidence="7 8" key="1">
    <citation type="submission" date="2020-08" db="EMBL/GenBank/DDBJ databases">
        <title>Genomic Encyclopedia of Type Strains, Phase IV (KMG-IV): sequencing the most valuable type-strain genomes for metagenomic binning, comparative biology and taxonomic classification.</title>
        <authorList>
            <person name="Goeker M."/>
        </authorList>
    </citation>
    <scope>NUCLEOTIDE SEQUENCE [LARGE SCALE GENOMIC DNA]</scope>
    <source>
        <strain evidence="7 8">DSM 103526</strain>
    </source>
</reference>
<dbReference type="GO" id="GO:0005886">
    <property type="term" value="C:plasma membrane"/>
    <property type="evidence" value="ECO:0007669"/>
    <property type="project" value="UniProtKB-SubCell"/>
</dbReference>
<keyword evidence="8" id="KW-1185">Reference proteome</keyword>